<proteinExistence type="inferred from homology"/>
<comment type="similarity">
    <text evidence="1">Belongs to the barstar family.</text>
</comment>
<comment type="caution">
    <text evidence="3">The sequence shown here is derived from an EMBL/GenBank/DDBJ whole genome shotgun (WGS) entry which is preliminary data.</text>
</comment>
<dbReference type="OrthoDB" id="5184890at2"/>
<dbReference type="SUPFAM" id="SSF52038">
    <property type="entry name" value="Barstar-related"/>
    <property type="match status" value="1"/>
</dbReference>
<organism evidence="3 4">
    <name type="scientific">Salinibacterium amurskyense</name>
    <dbReference type="NCBI Taxonomy" id="205941"/>
    <lineage>
        <taxon>Bacteria</taxon>
        <taxon>Bacillati</taxon>
        <taxon>Actinomycetota</taxon>
        <taxon>Actinomycetes</taxon>
        <taxon>Micrococcales</taxon>
        <taxon>Microbacteriaceae</taxon>
        <taxon>Salinibacterium</taxon>
    </lineage>
</organism>
<dbReference type="InterPro" id="IPR035905">
    <property type="entry name" value="Barstar-like_sf"/>
</dbReference>
<accession>A0A2M9D2U7</accession>
<evidence type="ECO:0000259" key="2">
    <source>
        <dbReference type="Pfam" id="PF01337"/>
    </source>
</evidence>
<dbReference type="RefSeq" id="WP_100389545.1">
    <property type="nucleotide sequence ID" value="NZ_BMZU01000002.1"/>
</dbReference>
<dbReference type="AlphaFoldDB" id="A0A2M9D2U7"/>
<evidence type="ECO:0000313" key="4">
    <source>
        <dbReference type="Proteomes" id="UP000231742"/>
    </source>
</evidence>
<sequence>MNGVETLMRVSANFAPLQLRGNPQMIGPKEILWGDAGLTVRTVRGRKMRASIDLFDEVAAALQFPEYFGENWDAFDECIADLSWLPPGAGYVVVITEPDQILLEGTAEELKIWVSALKSAFEEFSQTVALGERWDRLPIPFHVVLAGEDKALTLAADRWSAAGADVKELPE</sequence>
<keyword evidence="4" id="KW-1185">Reference proteome</keyword>
<feature type="domain" description="Barstar (barnase inhibitor)" evidence="2">
    <location>
        <begin position="40"/>
        <end position="144"/>
    </location>
</feature>
<protein>
    <submittedName>
        <fullName evidence="3">Barstar (Barnase inhibitor)</fullName>
    </submittedName>
</protein>
<dbReference type="Pfam" id="PF01337">
    <property type="entry name" value="Barstar"/>
    <property type="match status" value="1"/>
</dbReference>
<gene>
    <name evidence="3" type="ORF">CLV85_2081</name>
</gene>
<evidence type="ECO:0000313" key="3">
    <source>
        <dbReference type="EMBL" id="PJJ78506.1"/>
    </source>
</evidence>
<name>A0A2M9D2U7_9MICO</name>
<evidence type="ECO:0000256" key="1">
    <source>
        <dbReference type="ARBA" id="ARBA00006845"/>
    </source>
</evidence>
<dbReference type="Gene3D" id="3.30.370.10">
    <property type="entry name" value="Barstar-like"/>
    <property type="match status" value="1"/>
</dbReference>
<dbReference type="Proteomes" id="UP000231742">
    <property type="component" value="Unassembled WGS sequence"/>
</dbReference>
<reference evidence="3 4" key="1">
    <citation type="submission" date="2017-11" db="EMBL/GenBank/DDBJ databases">
        <title>Genomic Encyclopedia of Archaeal and Bacterial Type Strains, Phase II (KMG-II): From Individual Species to Whole Genera.</title>
        <authorList>
            <person name="Goeker M."/>
        </authorList>
    </citation>
    <scope>NUCLEOTIDE SEQUENCE [LARGE SCALE GENOMIC DNA]</scope>
    <source>
        <strain evidence="3 4">DSM 16400</strain>
    </source>
</reference>
<dbReference type="InterPro" id="IPR000468">
    <property type="entry name" value="Barstar"/>
</dbReference>
<dbReference type="EMBL" id="PGFH01000002">
    <property type="protein sequence ID" value="PJJ78506.1"/>
    <property type="molecule type" value="Genomic_DNA"/>
</dbReference>